<feature type="non-terminal residue" evidence="2">
    <location>
        <position position="84"/>
    </location>
</feature>
<dbReference type="EMBL" id="JAGFMF010011617">
    <property type="protein sequence ID" value="KAG8518973.1"/>
    <property type="molecule type" value="Genomic_DNA"/>
</dbReference>
<accession>A0A8J6ADF1</accession>
<reference evidence="2" key="1">
    <citation type="journal article" date="2021" name="Evol. Appl.">
        <title>The genome of the Pyrenean desman and the effects of bottlenecks and inbreeding on the genomic landscape of an endangered species.</title>
        <authorList>
            <person name="Escoda L."/>
            <person name="Castresana J."/>
        </authorList>
    </citation>
    <scope>NUCLEOTIDE SEQUENCE</scope>
    <source>
        <strain evidence="2">IBE-C5619</strain>
    </source>
</reference>
<dbReference type="GO" id="GO:0006457">
    <property type="term" value="P:protein folding"/>
    <property type="evidence" value="ECO:0007669"/>
    <property type="project" value="InterPro"/>
</dbReference>
<gene>
    <name evidence="2" type="ORF">J0S82_009893</name>
</gene>
<dbReference type="GO" id="GO:0005789">
    <property type="term" value="C:endoplasmic reticulum membrane"/>
    <property type="evidence" value="ECO:0007669"/>
    <property type="project" value="TreeGrafter"/>
</dbReference>
<evidence type="ECO:0000313" key="2">
    <source>
        <dbReference type="EMBL" id="KAG8518973.1"/>
    </source>
</evidence>
<dbReference type="PRINTS" id="PR00626">
    <property type="entry name" value="CALRETICULIN"/>
</dbReference>
<dbReference type="Gene3D" id="2.60.120.200">
    <property type="match status" value="1"/>
</dbReference>
<evidence type="ECO:0000313" key="3">
    <source>
        <dbReference type="Proteomes" id="UP000700334"/>
    </source>
</evidence>
<dbReference type="OrthoDB" id="1938156at2759"/>
<dbReference type="Proteomes" id="UP000700334">
    <property type="component" value="Unassembled WGS sequence"/>
</dbReference>
<protein>
    <submittedName>
        <fullName evidence="2">Calreticulin</fullName>
    </submittedName>
</protein>
<dbReference type="GO" id="GO:0036503">
    <property type="term" value="P:ERAD pathway"/>
    <property type="evidence" value="ECO:0007669"/>
    <property type="project" value="TreeGrafter"/>
</dbReference>
<keyword evidence="1" id="KW-0143">Chaperone</keyword>
<dbReference type="SUPFAM" id="SSF63887">
    <property type="entry name" value="P-domain of calnexin/calreticulin"/>
    <property type="match status" value="1"/>
</dbReference>
<dbReference type="GO" id="GO:0005509">
    <property type="term" value="F:calcium ion binding"/>
    <property type="evidence" value="ECO:0007669"/>
    <property type="project" value="InterPro"/>
</dbReference>
<dbReference type="AlphaFoldDB" id="A0A8J6ADF1"/>
<comment type="similarity">
    <text evidence="1">Belongs to the calreticulin family.</text>
</comment>
<proteinExistence type="inferred from homology"/>
<keyword evidence="3" id="KW-1185">Reference proteome</keyword>
<organism evidence="2 3">
    <name type="scientific">Galemys pyrenaicus</name>
    <name type="common">Iberian desman</name>
    <name type="synonym">Pyrenean desman</name>
    <dbReference type="NCBI Taxonomy" id="202257"/>
    <lineage>
        <taxon>Eukaryota</taxon>
        <taxon>Metazoa</taxon>
        <taxon>Chordata</taxon>
        <taxon>Craniata</taxon>
        <taxon>Vertebrata</taxon>
        <taxon>Euteleostomi</taxon>
        <taxon>Mammalia</taxon>
        <taxon>Eutheria</taxon>
        <taxon>Laurasiatheria</taxon>
        <taxon>Eulipotyphla</taxon>
        <taxon>Talpidae</taxon>
        <taxon>Galemys</taxon>
    </lineage>
</organism>
<name>A0A8J6ADF1_GALPY</name>
<dbReference type="InterPro" id="IPR001580">
    <property type="entry name" value="Calret/calnex"/>
</dbReference>
<dbReference type="InterPro" id="IPR009033">
    <property type="entry name" value="Calreticulin/calnexin_P_dom_sf"/>
</dbReference>
<feature type="non-terminal residue" evidence="2">
    <location>
        <position position="1"/>
    </location>
</feature>
<keyword evidence="1" id="KW-0256">Endoplasmic reticulum</keyword>
<dbReference type="PANTHER" id="PTHR11073:SF14">
    <property type="entry name" value="CALRETICULIN"/>
    <property type="match status" value="1"/>
</dbReference>
<dbReference type="GO" id="GO:0051082">
    <property type="term" value="F:unfolded protein binding"/>
    <property type="evidence" value="ECO:0007669"/>
    <property type="project" value="InterPro"/>
</dbReference>
<dbReference type="PANTHER" id="PTHR11073">
    <property type="entry name" value="CALRETICULIN AND CALNEXIN"/>
    <property type="match status" value="1"/>
</dbReference>
<comment type="caution">
    <text evidence="2">The sequence shown here is derived from an EMBL/GenBank/DDBJ whole genome shotgun (WGS) entry which is preliminary data.</text>
</comment>
<sequence length="84" mass="9823">VLNWVQGQGPEGIIDNPNYQGEWIHSEIDNPKYKLDTTICHYYNISVLDLSLWQVKSGSIFDNFLFTNDEEFAKEVGNKTWEIR</sequence>
<dbReference type="Pfam" id="PF00262">
    <property type="entry name" value="Calreticulin"/>
    <property type="match status" value="1"/>
</dbReference>
<evidence type="ECO:0000256" key="1">
    <source>
        <dbReference type="RuleBase" id="RU362126"/>
    </source>
</evidence>